<dbReference type="InterPro" id="IPR019587">
    <property type="entry name" value="Polyketide_cyclase/dehydratase"/>
</dbReference>
<gene>
    <name evidence="1" type="ORF">J5V16_09130</name>
</gene>
<dbReference type="SUPFAM" id="SSF55961">
    <property type="entry name" value="Bet v1-like"/>
    <property type="match status" value="1"/>
</dbReference>
<dbReference type="CDD" id="cd07812">
    <property type="entry name" value="SRPBCC"/>
    <property type="match status" value="1"/>
</dbReference>
<reference evidence="1 2" key="1">
    <citation type="submission" date="2021-03" db="EMBL/GenBank/DDBJ databases">
        <title>Glycomyces sp. nov., a novel actinomycete isolated from soil.</title>
        <authorList>
            <person name="Yang X."/>
            <person name="Xu X."/>
        </authorList>
    </citation>
    <scope>NUCLEOTIDE SEQUENCE [LARGE SCALE GENOMIC DNA]</scope>
    <source>
        <strain evidence="1 2">NEAU-S30</strain>
    </source>
</reference>
<protein>
    <submittedName>
        <fullName evidence="1">SRPBCC family protein</fullName>
    </submittedName>
</protein>
<dbReference type="RefSeq" id="WP_208495794.1">
    <property type="nucleotide sequence ID" value="NZ_JAGFNP010000004.1"/>
</dbReference>
<proteinExistence type="predicted"/>
<evidence type="ECO:0000313" key="2">
    <source>
        <dbReference type="Proteomes" id="UP000681341"/>
    </source>
</evidence>
<evidence type="ECO:0000313" key="1">
    <source>
        <dbReference type="EMBL" id="MBO3732984.1"/>
    </source>
</evidence>
<dbReference type="Proteomes" id="UP000681341">
    <property type="component" value="Unassembled WGS sequence"/>
</dbReference>
<organism evidence="1 2">
    <name type="scientific">Glycomyces niveus</name>
    <dbReference type="NCBI Taxonomy" id="2820287"/>
    <lineage>
        <taxon>Bacteria</taxon>
        <taxon>Bacillati</taxon>
        <taxon>Actinomycetota</taxon>
        <taxon>Actinomycetes</taxon>
        <taxon>Glycomycetales</taxon>
        <taxon>Glycomycetaceae</taxon>
        <taxon>Glycomyces</taxon>
    </lineage>
</organism>
<sequence length="157" mass="17037">MSRKTASDAMERGVTARVSATPEAVFAVLADGWNYASWVVGASSIRDADERWPAKGARIRHSIGPWPLVIKDYTSVAAVDPPHLLVLEARMWPFGKARVRFDIAPDGEGATIRMTELAVNGPVAALPDPLQAKLLAPRNRETLRRLARLAEAKAKSG</sequence>
<dbReference type="Gene3D" id="3.30.530.20">
    <property type="match status" value="1"/>
</dbReference>
<dbReference type="EMBL" id="JAGFNP010000004">
    <property type="protein sequence ID" value="MBO3732984.1"/>
    <property type="molecule type" value="Genomic_DNA"/>
</dbReference>
<keyword evidence="2" id="KW-1185">Reference proteome</keyword>
<dbReference type="Pfam" id="PF10604">
    <property type="entry name" value="Polyketide_cyc2"/>
    <property type="match status" value="1"/>
</dbReference>
<comment type="caution">
    <text evidence="1">The sequence shown here is derived from an EMBL/GenBank/DDBJ whole genome shotgun (WGS) entry which is preliminary data.</text>
</comment>
<name>A0ABS3U2I5_9ACTN</name>
<accession>A0ABS3U2I5</accession>
<dbReference type="InterPro" id="IPR023393">
    <property type="entry name" value="START-like_dom_sf"/>
</dbReference>